<comment type="caution">
    <text evidence="1">The sequence shown here is derived from an EMBL/GenBank/DDBJ whole genome shotgun (WGS) entry which is preliminary data.</text>
</comment>
<organism evidence="1 2">
    <name type="scientific">Ignelater luminosus</name>
    <name type="common">Cucubano</name>
    <name type="synonym">Pyrophorus luminosus</name>
    <dbReference type="NCBI Taxonomy" id="2038154"/>
    <lineage>
        <taxon>Eukaryota</taxon>
        <taxon>Metazoa</taxon>
        <taxon>Ecdysozoa</taxon>
        <taxon>Arthropoda</taxon>
        <taxon>Hexapoda</taxon>
        <taxon>Insecta</taxon>
        <taxon>Pterygota</taxon>
        <taxon>Neoptera</taxon>
        <taxon>Endopterygota</taxon>
        <taxon>Coleoptera</taxon>
        <taxon>Polyphaga</taxon>
        <taxon>Elateriformia</taxon>
        <taxon>Elateroidea</taxon>
        <taxon>Elateridae</taxon>
        <taxon>Agrypninae</taxon>
        <taxon>Pyrophorini</taxon>
        <taxon>Ignelater</taxon>
    </lineage>
</organism>
<sequence>WLCPTDPILRPECNSATICNVVGPQICEYDFQCAQDSSVPLKCCYDSALATRVCKPAILRN</sequence>
<reference evidence="1" key="1">
    <citation type="submission" date="2019-08" db="EMBL/GenBank/DDBJ databases">
        <title>The genome of the North American firefly Photinus pyralis.</title>
        <authorList>
            <consortium name="Photinus pyralis genome working group"/>
            <person name="Fallon T.R."/>
            <person name="Sander Lower S.E."/>
            <person name="Weng J.-K."/>
        </authorList>
    </citation>
    <scope>NUCLEOTIDE SEQUENCE</scope>
    <source>
        <strain evidence="1">TRF0915ILg1</strain>
        <tissue evidence="1">Whole body</tissue>
    </source>
</reference>
<dbReference type="OrthoDB" id="6370971at2759"/>
<accession>A0A8K0D3W9</accession>
<feature type="non-terminal residue" evidence="1">
    <location>
        <position position="1"/>
    </location>
</feature>
<dbReference type="EMBL" id="VTPC01004109">
    <property type="protein sequence ID" value="KAF2897484.1"/>
    <property type="molecule type" value="Genomic_DNA"/>
</dbReference>
<proteinExistence type="predicted"/>
<keyword evidence="2" id="KW-1185">Reference proteome</keyword>
<dbReference type="AlphaFoldDB" id="A0A8K0D3W9"/>
<evidence type="ECO:0000313" key="1">
    <source>
        <dbReference type="EMBL" id="KAF2897484.1"/>
    </source>
</evidence>
<evidence type="ECO:0000313" key="2">
    <source>
        <dbReference type="Proteomes" id="UP000801492"/>
    </source>
</evidence>
<gene>
    <name evidence="1" type="ORF">ILUMI_08683</name>
</gene>
<dbReference type="Proteomes" id="UP000801492">
    <property type="component" value="Unassembled WGS sequence"/>
</dbReference>
<protein>
    <submittedName>
        <fullName evidence="1">Uncharacterized protein</fullName>
    </submittedName>
</protein>
<name>A0A8K0D3W9_IGNLU</name>